<dbReference type="InterPro" id="IPR036938">
    <property type="entry name" value="PAP2/HPO_sf"/>
</dbReference>
<dbReference type="InterPro" id="IPR000326">
    <property type="entry name" value="PAP2/HPO"/>
</dbReference>
<comment type="caution">
    <text evidence="3">The sequence shown here is derived from an EMBL/GenBank/DDBJ whole genome shotgun (WGS) entry which is preliminary data.</text>
</comment>
<dbReference type="PANTHER" id="PTHR14969:SF13">
    <property type="entry name" value="AT30094P"/>
    <property type="match status" value="1"/>
</dbReference>
<feature type="transmembrane region" description="Helical" evidence="1">
    <location>
        <begin position="47"/>
        <end position="67"/>
    </location>
</feature>
<feature type="domain" description="Phosphatidic acid phosphatase type 2/haloperoxidase" evidence="2">
    <location>
        <begin position="127"/>
        <end position="240"/>
    </location>
</feature>
<dbReference type="Gene3D" id="1.20.144.10">
    <property type="entry name" value="Phosphatidic acid phosphatase type 2/haloperoxidase"/>
    <property type="match status" value="1"/>
</dbReference>
<dbReference type="PANTHER" id="PTHR14969">
    <property type="entry name" value="SPHINGOSINE-1-PHOSPHATE PHOSPHOHYDROLASE"/>
    <property type="match status" value="1"/>
</dbReference>
<name>A0ABW5CBS2_9PROT</name>
<dbReference type="Proteomes" id="UP001597296">
    <property type="component" value="Unassembled WGS sequence"/>
</dbReference>
<feature type="transmembrane region" description="Helical" evidence="1">
    <location>
        <begin position="203"/>
        <end position="221"/>
    </location>
</feature>
<dbReference type="Pfam" id="PF01569">
    <property type="entry name" value="PAP2"/>
    <property type="match status" value="1"/>
</dbReference>
<dbReference type="SUPFAM" id="SSF48317">
    <property type="entry name" value="Acid phosphatase/Vanadium-dependent haloperoxidase"/>
    <property type="match status" value="1"/>
</dbReference>
<dbReference type="CDD" id="cd03389">
    <property type="entry name" value="PAP2_lipid_A_1_phosphatase"/>
    <property type="match status" value="1"/>
</dbReference>
<evidence type="ECO:0000313" key="4">
    <source>
        <dbReference type="Proteomes" id="UP001597296"/>
    </source>
</evidence>
<accession>A0ABW5CBS2</accession>
<keyword evidence="1" id="KW-0812">Transmembrane</keyword>
<keyword evidence="1" id="KW-0472">Membrane</keyword>
<feature type="transmembrane region" description="Helical" evidence="1">
    <location>
        <begin position="87"/>
        <end position="108"/>
    </location>
</feature>
<organism evidence="3 4">
    <name type="scientific">Phaeospirillum tilakii</name>
    <dbReference type="NCBI Taxonomy" id="741673"/>
    <lineage>
        <taxon>Bacteria</taxon>
        <taxon>Pseudomonadati</taxon>
        <taxon>Pseudomonadota</taxon>
        <taxon>Alphaproteobacteria</taxon>
        <taxon>Rhodospirillales</taxon>
        <taxon>Rhodospirillaceae</taxon>
        <taxon>Phaeospirillum</taxon>
    </lineage>
</organism>
<feature type="transmembrane region" description="Helical" evidence="1">
    <location>
        <begin position="227"/>
        <end position="244"/>
    </location>
</feature>
<sequence>MSLLDTLLLPLERLAIAVGARWRKAARWHGPVAAQWRRTWRNPMEWLSLYALVLVLLGIFVIDQPLARLCKESVEGELEGFFKIVTFFGLGGLWLIPSGILTLLFLLGRRVALSPAGRERYTRLAWAPGFLFLSVAISGLIGDVIKFVVGRTRPQMLFDQDLATFEPFTHGWAYNSFPSGHTQTIFAAMVALALVFPRYDRAYLAVALLVAASRVATSVHYFSDVVAGAWLGIFVPLVLARLLAMRQIPVRYHRPHAGGGW</sequence>
<proteinExistence type="predicted"/>
<gene>
    <name evidence="3" type="ORF">ACFSNB_12925</name>
</gene>
<reference evidence="4" key="1">
    <citation type="journal article" date="2019" name="Int. J. Syst. Evol. Microbiol.">
        <title>The Global Catalogue of Microorganisms (GCM) 10K type strain sequencing project: providing services to taxonomists for standard genome sequencing and annotation.</title>
        <authorList>
            <consortium name="The Broad Institute Genomics Platform"/>
            <consortium name="The Broad Institute Genome Sequencing Center for Infectious Disease"/>
            <person name="Wu L."/>
            <person name="Ma J."/>
        </authorList>
    </citation>
    <scope>NUCLEOTIDE SEQUENCE [LARGE SCALE GENOMIC DNA]</scope>
    <source>
        <strain evidence="4">KCTC 15012</strain>
    </source>
</reference>
<evidence type="ECO:0000256" key="1">
    <source>
        <dbReference type="SAM" id="Phobius"/>
    </source>
</evidence>
<feature type="transmembrane region" description="Helical" evidence="1">
    <location>
        <begin position="129"/>
        <end position="149"/>
    </location>
</feature>
<dbReference type="EMBL" id="JBHUIY010000026">
    <property type="protein sequence ID" value="MFD2234710.1"/>
    <property type="molecule type" value="Genomic_DNA"/>
</dbReference>
<feature type="transmembrane region" description="Helical" evidence="1">
    <location>
        <begin position="177"/>
        <end position="196"/>
    </location>
</feature>
<dbReference type="SMART" id="SM00014">
    <property type="entry name" value="acidPPc"/>
    <property type="match status" value="1"/>
</dbReference>
<keyword evidence="1" id="KW-1133">Transmembrane helix</keyword>
<evidence type="ECO:0000259" key="2">
    <source>
        <dbReference type="SMART" id="SM00014"/>
    </source>
</evidence>
<evidence type="ECO:0000313" key="3">
    <source>
        <dbReference type="EMBL" id="MFD2234710.1"/>
    </source>
</evidence>
<dbReference type="RefSeq" id="WP_377317197.1">
    <property type="nucleotide sequence ID" value="NZ_JBHUIY010000026.1"/>
</dbReference>
<protein>
    <submittedName>
        <fullName evidence="3">Phosphatase PAP2 family protein</fullName>
    </submittedName>
</protein>
<keyword evidence="4" id="KW-1185">Reference proteome</keyword>